<evidence type="ECO:0000313" key="1">
    <source>
        <dbReference type="EMBL" id="PIP23593.1"/>
    </source>
</evidence>
<proteinExistence type="predicted"/>
<reference evidence="1 2" key="1">
    <citation type="submission" date="2017-09" db="EMBL/GenBank/DDBJ databases">
        <title>Depth-based differentiation of microbial function through sediment-hosted aquifers and enrichment of novel symbionts in the deep terrestrial subsurface.</title>
        <authorList>
            <person name="Probst A.J."/>
            <person name="Ladd B."/>
            <person name="Jarett J.K."/>
            <person name="Geller-Mcgrath D.E."/>
            <person name="Sieber C.M."/>
            <person name="Emerson J.B."/>
            <person name="Anantharaman K."/>
            <person name="Thomas B.C."/>
            <person name="Malmstrom R."/>
            <person name="Stieglmeier M."/>
            <person name="Klingl A."/>
            <person name="Woyke T."/>
            <person name="Ryan C.M."/>
            <person name="Banfield J.F."/>
        </authorList>
    </citation>
    <scope>NUCLEOTIDE SEQUENCE [LARGE SCALE GENOMIC DNA]</scope>
    <source>
        <strain evidence="1">CG23_combo_of_CG06-09_8_20_14_all_38_19</strain>
    </source>
</reference>
<comment type="caution">
    <text evidence="1">The sequence shown here is derived from an EMBL/GenBank/DDBJ whole genome shotgun (WGS) entry which is preliminary data.</text>
</comment>
<name>A0A2G9YXZ6_9BACT</name>
<organism evidence="1 2">
    <name type="scientific">Candidatus Nealsonbacteria bacterium CG23_combo_of_CG06-09_8_20_14_all_38_19</name>
    <dbReference type="NCBI Taxonomy" id="1974721"/>
    <lineage>
        <taxon>Bacteria</taxon>
        <taxon>Candidatus Nealsoniibacteriota</taxon>
    </lineage>
</organism>
<evidence type="ECO:0000313" key="2">
    <source>
        <dbReference type="Proteomes" id="UP000230273"/>
    </source>
</evidence>
<dbReference type="Proteomes" id="UP000230273">
    <property type="component" value="Unassembled WGS sequence"/>
</dbReference>
<accession>A0A2G9YXZ6</accession>
<protein>
    <submittedName>
        <fullName evidence="1">Uncharacterized protein</fullName>
    </submittedName>
</protein>
<gene>
    <name evidence="1" type="ORF">COX36_02460</name>
</gene>
<sequence>MVEKRNAFRIVDDVRTCFEDIILKIIVRLSRKKHVKAIGNNKSMQTALPQNTISQAQRCFFSLILVQIFQKRERLKEKVA</sequence>
<dbReference type="EMBL" id="PCRP01000039">
    <property type="protein sequence ID" value="PIP23593.1"/>
    <property type="molecule type" value="Genomic_DNA"/>
</dbReference>
<dbReference type="AlphaFoldDB" id="A0A2G9YXZ6"/>